<dbReference type="OMA" id="IDAHLHR"/>
<dbReference type="InterPro" id="IPR017451">
    <property type="entry name" value="F-box-assoc_interact_dom"/>
</dbReference>
<dbReference type="RefSeq" id="XP_030951514.1">
    <property type="nucleotide sequence ID" value="XM_031095654.1"/>
</dbReference>
<feature type="domain" description="F-box" evidence="1">
    <location>
        <begin position="37"/>
        <end position="77"/>
    </location>
</feature>
<accession>A0A7N2KUM3</accession>
<dbReference type="EnsemblPlants" id="QL02p023649:mrna">
    <property type="protein sequence ID" value="QL02p023649:mrna:CDS:3"/>
    <property type="gene ID" value="QL02p023649"/>
</dbReference>
<dbReference type="PANTHER" id="PTHR31672:SF11">
    <property type="entry name" value="F-BOX PROTEIN CPR1-LIKE ISOFORM X2"/>
    <property type="match status" value="1"/>
</dbReference>
<dbReference type="Gramene" id="QL02p023649:mrna">
    <property type="protein sequence ID" value="QL02p023649:mrna:CDS:3"/>
    <property type="gene ID" value="QL02p023649"/>
</dbReference>
<dbReference type="Pfam" id="PF00646">
    <property type="entry name" value="F-box"/>
    <property type="match status" value="1"/>
</dbReference>
<sequence>MANLMGDKKASFLRLVEERALSKEEKKKLQDALVPYIPKDCISNVLLRLPLESLQRSRFVCKPWYTIINSLKFIDDHLERSESVLIFISSIKEENLYPFSTRPIAVEKPNTFSVEAKLLQSESVPVLVQPNINPTLKYYIKFLEINNGRSKIGEYSVSCTGHIRAACNGLILLENKLKKGGLIVINPVTRKLISLPLGTLCPADKESYGFAFCTVIGEYKVVHLFQDELRYFGCEILNLGTRVWRAVNGPSFGLLRWLGCLPVLAIGALHWVPNIDSSDYLVSIEVDKERFHTIPLPKSSRYHDRIVEMRGFLSFVTHEEENQISVWILKGLGELWTRQLSIKMGCILDMVPLYSLRIKGDMIFKRDEDGSFYAYDFQLQVMRKIEMEQERFKMSGMYHPHVNSLISWSSRERSQDVFY</sequence>
<evidence type="ECO:0000313" key="2">
    <source>
        <dbReference type="EnsemblPlants" id="QL02p023649:mrna:CDS:3"/>
    </source>
</evidence>
<keyword evidence="3" id="KW-1185">Reference proteome</keyword>
<dbReference type="GeneID" id="115975025"/>
<dbReference type="InterPro" id="IPR036047">
    <property type="entry name" value="F-box-like_dom_sf"/>
</dbReference>
<proteinExistence type="predicted"/>
<dbReference type="Pfam" id="PF08268">
    <property type="entry name" value="FBA_3"/>
    <property type="match status" value="1"/>
</dbReference>
<dbReference type="RefSeq" id="XP_030951512.1">
    <property type="nucleotide sequence ID" value="XM_031095652.1"/>
</dbReference>
<protein>
    <recommendedName>
        <fullName evidence="1">F-box domain-containing protein</fullName>
    </recommendedName>
</protein>
<dbReference type="InterPro" id="IPR001810">
    <property type="entry name" value="F-box_dom"/>
</dbReference>
<dbReference type="InterPro" id="IPR013187">
    <property type="entry name" value="F-box-assoc_dom_typ3"/>
</dbReference>
<dbReference type="OrthoDB" id="1938527at2759"/>
<name>A0A7N2KUM3_QUELO</name>
<dbReference type="SMART" id="SM00256">
    <property type="entry name" value="FBOX"/>
    <property type="match status" value="1"/>
</dbReference>
<reference evidence="2" key="2">
    <citation type="submission" date="2021-01" db="UniProtKB">
        <authorList>
            <consortium name="EnsemblPlants"/>
        </authorList>
    </citation>
    <scope>IDENTIFICATION</scope>
</reference>
<evidence type="ECO:0000313" key="3">
    <source>
        <dbReference type="Proteomes" id="UP000594261"/>
    </source>
</evidence>
<reference evidence="3" key="1">
    <citation type="journal article" date="2016" name="G3 (Bethesda)">
        <title>First Draft Assembly and Annotation of the Genome of a California Endemic Oak Quercus lobata Nee (Fagaceae).</title>
        <authorList>
            <person name="Sork V.L."/>
            <person name="Fitz-Gibbon S.T."/>
            <person name="Puiu D."/>
            <person name="Crepeau M."/>
            <person name="Gugger P.F."/>
            <person name="Sherman R."/>
            <person name="Stevens K."/>
            <person name="Langley C.H."/>
            <person name="Pellegrini M."/>
            <person name="Salzberg S.L."/>
        </authorList>
    </citation>
    <scope>NUCLEOTIDE SEQUENCE [LARGE SCALE GENOMIC DNA]</scope>
    <source>
        <strain evidence="3">cv. SW786</strain>
    </source>
</reference>
<gene>
    <name evidence="2" type="primary">LOC115975025</name>
</gene>
<organism evidence="2 3">
    <name type="scientific">Quercus lobata</name>
    <name type="common">Valley oak</name>
    <dbReference type="NCBI Taxonomy" id="97700"/>
    <lineage>
        <taxon>Eukaryota</taxon>
        <taxon>Viridiplantae</taxon>
        <taxon>Streptophyta</taxon>
        <taxon>Embryophyta</taxon>
        <taxon>Tracheophyta</taxon>
        <taxon>Spermatophyta</taxon>
        <taxon>Magnoliopsida</taxon>
        <taxon>eudicotyledons</taxon>
        <taxon>Gunneridae</taxon>
        <taxon>Pentapetalae</taxon>
        <taxon>rosids</taxon>
        <taxon>fabids</taxon>
        <taxon>Fagales</taxon>
        <taxon>Fagaceae</taxon>
        <taxon>Quercus</taxon>
    </lineage>
</organism>
<dbReference type="KEGG" id="qlo:115975025"/>
<dbReference type="PANTHER" id="PTHR31672">
    <property type="entry name" value="BNACNNG10540D PROTEIN"/>
    <property type="match status" value="1"/>
</dbReference>
<dbReference type="Proteomes" id="UP000594261">
    <property type="component" value="Chromosome 2"/>
</dbReference>
<dbReference type="InterPro" id="IPR050796">
    <property type="entry name" value="SCF_F-box_component"/>
</dbReference>
<dbReference type="AlphaFoldDB" id="A0A7N2KUM3"/>
<dbReference type="InParanoid" id="A0A7N2KUM3"/>
<dbReference type="NCBIfam" id="TIGR01640">
    <property type="entry name" value="F_box_assoc_1"/>
    <property type="match status" value="1"/>
</dbReference>
<evidence type="ECO:0000259" key="1">
    <source>
        <dbReference type="SMART" id="SM00256"/>
    </source>
</evidence>
<dbReference type="SUPFAM" id="SSF81383">
    <property type="entry name" value="F-box domain"/>
    <property type="match status" value="1"/>
</dbReference>